<dbReference type="SUPFAM" id="SSF54695">
    <property type="entry name" value="POZ domain"/>
    <property type="match status" value="1"/>
</dbReference>
<dbReference type="PROSITE" id="PS50012">
    <property type="entry name" value="RCC1_3"/>
    <property type="match status" value="1"/>
</dbReference>
<keyword evidence="1" id="KW-0677">Repeat</keyword>
<dbReference type="InterPro" id="IPR036420">
    <property type="entry name" value="BRCT_dom_sf"/>
</dbReference>
<dbReference type="PROSITE" id="PS50097">
    <property type="entry name" value="BTB"/>
    <property type="match status" value="1"/>
</dbReference>
<dbReference type="Gene3D" id="3.40.50.10190">
    <property type="entry name" value="BRCT domain"/>
    <property type="match status" value="1"/>
</dbReference>
<dbReference type="InterPro" id="IPR000210">
    <property type="entry name" value="BTB/POZ_dom"/>
</dbReference>
<dbReference type="OrthoDB" id="5370059at2759"/>
<dbReference type="Gene3D" id="3.30.710.10">
    <property type="entry name" value="Potassium Channel Kv1.1, Chain A"/>
    <property type="match status" value="1"/>
</dbReference>
<dbReference type="InterPro" id="IPR011333">
    <property type="entry name" value="SKP1/BTB/POZ_sf"/>
</dbReference>
<dbReference type="PANTHER" id="PTHR22872">
    <property type="entry name" value="BTK-BINDING PROTEIN-RELATED"/>
    <property type="match status" value="1"/>
</dbReference>
<proteinExistence type="predicted"/>
<feature type="domain" description="BTB" evidence="3">
    <location>
        <begin position="507"/>
        <end position="602"/>
    </location>
</feature>
<evidence type="ECO:0000259" key="3">
    <source>
        <dbReference type="PROSITE" id="PS50097"/>
    </source>
</evidence>
<protein>
    <submittedName>
        <fullName evidence="4">Predicted protein</fullName>
    </submittedName>
</protein>
<accession>D2V9D0</accession>
<dbReference type="InterPro" id="IPR000408">
    <property type="entry name" value="Reg_chr_condens"/>
</dbReference>
<dbReference type="SUPFAM" id="SSF50985">
    <property type="entry name" value="RCC1/BLIP-II"/>
    <property type="match status" value="1"/>
</dbReference>
<dbReference type="Pfam" id="PF00651">
    <property type="entry name" value="BTB"/>
    <property type="match status" value="1"/>
</dbReference>
<reference evidence="4 5" key="1">
    <citation type="journal article" date="2010" name="Cell">
        <title>The genome of Naegleria gruberi illuminates early eukaryotic versatility.</title>
        <authorList>
            <person name="Fritz-Laylin L.K."/>
            <person name="Prochnik S.E."/>
            <person name="Ginger M.L."/>
            <person name="Dacks J.B."/>
            <person name="Carpenter M.L."/>
            <person name="Field M.C."/>
            <person name="Kuo A."/>
            <person name="Paredez A."/>
            <person name="Chapman J."/>
            <person name="Pham J."/>
            <person name="Shu S."/>
            <person name="Neupane R."/>
            <person name="Cipriano M."/>
            <person name="Mancuso J."/>
            <person name="Tu H."/>
            <person name="Salamov A."/>
            <person name="Lindquist E."/>
            <person name="Shapiro H."/>
            <person name="Lucas S."/>
            <person name="Grigoriev I.V."/>
            <person name="Cande W.Z."/>
            <person name="Fulton C."/>
            <person name="Rokhsar D.S."/>
            <person name="Dawson S.C."/>
        </authorList>
    </citation>
    <scope>NUCLEOTIDE SEQUENCE [LARGE SCALE GENOMIC DNA]</scope>
    <source>
        <strain evidence="4 5">NEG-M</strain>
    </source>
</reference>
<dbReference type="eggNOG" id="KOG1426">
    <property type="taxonomic scope" value="Eukaryota"/>
</dbReference>
<evidence type="ECO:0000256" key="1">
    <source>
        <dbReference type="ARBA" id="ARBA00022737"/>
    </source>
</evidence>
<dbReference type="InterPro" id="IPR009091">
    <property type="entry name" value="RCC1/BLIP-II"/>
</dbReference>
<dbReference type="VEuPathDB" id="AmoebaDB:NAEGRDRAFT_65396"/>
<dbReference type="KEGG" id="ngr:NAEGRDRAFT_65396"/>
<dbReference type="InParanoid" id="D2V9D0"/>
<dbReference type="AlphaFoldDB" id="D2V9D0"/>
<feature type="repeat" description="RCC1" evidence="2">
    <location>
        <begin position="90"/>
        <end position="151"/>
    </location>
</feature>
<dbReference type="InterPro" id="IPR051625">
    <property type="entry name" value="Signaling_Regulatory_Domain"/>
</dbReference>
<dbReference type="EMBL" id="GG738858">
    <property type="protein sequence ID" value="EFC46439.1"/>
    <property type="molecule type" value="Genomic_DNA"/>
</dbReference>
<gene>
    <name evidence="4" type="ORF">NAEGRDRAFT_65396</name>
</gene>
<dbReference type="CDD" id="cd18186">
    <property type="entry name" value="BTB_POZ_ZBTB_KLHL-like"/>
    <property type="match status" value="1"/>
</dbReference>
<organism evidence="5">
    <name type="scientific">Naegleria gruberi</name>
    <name type="common">Amoeba</name>
    <dbReference type="NCBI Taxonomy" id="5762"/>
    <lineage>
        <taxon>Eukaryota</taxon>
        <taxon>Discoba</taxon>
        <taxon>Heterolobosea</taxon>
        <taxon>Tetramitia</taxon>
        <taxon>Eutetramitia</taxon>
        <taxon>Vahlkampfiidae</taxon>
        <taxon>Naegleria</taxon>
    </lineage>
</organism>
<dbReference type="Gene3D" id="2.130.10.30">
    <property type="entry name" value="Regulator of chromosome condensation 1/beta-lactamase-inhibitor protein II"/>
    <property type="match status" value="1"/>
</dbReference>
<evidence type="ECO:0000256" key="2">
    <source>
        <dbReference type="PROSITE-ProRule" id="PRU00235"/>
    </source>
</evidence>
<dbReference type="Proteomes" id="UP000006671">
    <property type="component" value="Unassembled WGS sequence"/>
</dbReference>
<dbReference type="RefSeq" id="XP_002679183.1">
    <property type="nucleotide sequence ID" value="XM_002679137.1"/>
</dbReference>
<evidence type="ECO:0000313" key="5">
    <source>
        <dbReference type="Proteomes" id="UP000006671"/>
    </source>
</evidence>
<sequence length="748" mass="85523">MAVVRLDQINDHYYKLFNLNVPKDLVNNIKKAIVSQDLVWIIDNDGKLYECKFSGTMSPCYCKLFDTREINEPILDIVGNDNHLFLTTKSQMYGLGGNGFGQLGLGSTKFKESTCQPITFFDRINVNSSKYKDRVVKIACGEAFTLFLTNTNKVYSCGSNYYGQQTFPMESAFLPTPQRITEIFKENQKVVNIHCGQTYSLFELDDGSFLCYGRLGSFLVKDPKIVPKLQEFDRIDVVIKTISKANQDNFFVVHSVKEGSFQCVEKNSQEIILNCNEQHFKLFHIQYKATNSVKVYQGDKLIRTITINSDPSRLRVCFTSGENILIYMSNSTSQRKKTIHELILGKSKEFKLPSDTINVGSSPVYAFLPFIQIRNPQFYDLLRTGDLFTSDRSPTIIQDLIDYCFSQDCSFLRSYTSPMVAELIYLLEKMGVIYNEFTAPLIFQSSVQISASEDFAPNADAYVVKLKQEGITPKLFGNSQFFNNQTPAYLPPIGSVLGKLFNSESSADTSIVIDQFGLEKVKCHRSVLIAQSTFFEAFYTGHFASNEINLFNDEDTGELDINTEDMSEEERQMLIDPESQIKTRALRNILMMFYEIEPTVEYELVIPMLDMAHKLDSENLVMKCLNMFENNLDDESYQVVNQWLGGLEQKTDIQNMILKTADTWASQVSQKIILFENYELEEEFGKYIRKLNNFEICQEFIPNFTTHYVATKLDKKDYNFLCAVAGNCSIVKPEYLRKCSTSLKGKHG</sequence>
<name>D2V9D0_NAEGR</name>
<dbReference type="Pfam" id="PF13540">
    <property type="entry name" value="RCC1_2"/>
    <property type="match status" value="1"/>
</dbReference>
<dbReference type="GeneID" id="8848652"/>
<keyword evidence="5" id="KW-1185">Reference proteome</keyword>
<evidence type="ECO:0000313" key="4">
    <source>
        <dbReference type="EMBL" id="EFC46439.1"/>
    </source>
</evidence>